<evidence type="ECO:0000256" key="1">
    <source>
        <dbReference type="SAM" id="MobiDB-lite"/>
    </source>
</evidence>
<comment type="caution">
    <text evidence="2">The sequence shown here is derived from an EMBL/GenBank/DDBJ whole genome shotgun (WGS) entry which is preliminary data.</text>
</comment>
<accession>A0A8T1M095</accession>
<organism evidence="2 3">
    <name type="scientific">Clonorchis sinensis</name>
    <name type="common">Chinese liver fluke</name>
    <dbReference type="NCBI Taxonomy" id="79923"/>
    <lineage>
        <taxon>Eukaryota</taxon>
        <taxon>Metazoa</taxon>
        <taxon>Spiralia</taxon>
        <taxon>Lophotrochozoa</taxon>
        <taxon>Platyhelminthes</taxon>
        <taxon>Trematoda</taxon>
        <taxon>Digenea</taxon>
        <taxon>Opisthorchiida</taxon>
        <taxon>Opisthorchiata</taxon>
        <taxon>Opisthorchiidae</taxon>
        <taxon>Clonorchis</taxon>
    </lineage>
</organism>
<evidence type="ECO:0000313" key="3">
    <source>
        <dbReference type="Proteomes" id="UP000286415"/>
    </source>
</evidence>
<protein>
    <submittedName>
        <fullName evidence="2">Uncharacterized protein</fullName>
    </submittedName>
</protein>
<reference evidence="2 3" key="1">
    <citation type="journal article" date="2018" name="Biotechnol. Adv.">
        <title>Improved genomic resources and new bioinformatic workflow for the carcinogenic parasite Clonorchis sinensis: Biotechnological implications.</title>
        <authorList>
            <person name="Wang D."/>
            <person name="Korhonen P.K."/>
            <person name="Gasser R.B."/>
            <person name="Young N.D."/>
        </authorList>
    </citation>
    <scope>NUCLEOTIDE SEQUENCE [LARGE SCALE GENOMIC DNA]</scope>
    <source>
        <strain evidence="2">Cs-k2</strain>
    </source>
</reference>
<feature type="region of interest" description="Disordered" evidence="1">
    <location>
        <begin position="1"/>
        <end position="43"/>
    </location>
</feature>
<proteinExistence type="predicted"/>
<feature type="non-terminal residue" evidence="2">
    <location>
        <position position="52"/>
    </location>
</feature>
<sequence>MSLLSAQPALLRRAIPTGMRKETGPDGNESSHGDIDQAIDLTGPVCPVTVER</sequence>
<keyword evidence="3" id="KW-1185">Reference proteome</keyword>
<feature type="compositionally biased region" description="Basic and acidic residues" evidence="1">
    <location>
        <begin position="19"/>
        <end position="35"/>
    </location>
</feature>
<dbReference type="AlphaFoldDB" id="A0A8T1M095"/>
<evidence type="ECO:0000313" key="2">
    <source>
        <dbReference type="EMBL" id="KAG5442378.1"/>
    </source>
</evidence>
<reference evidence="2 3" key="2">
    <citation type="journal article" date="2021" name="Genomics">
        <title>High-quality reference genome for Clonorchis sinensis.</title>
        <authorList>
            <person name="Young N.D."/>
            <person name="Stroehlein A.J."/>
            <person name="Kinkar L."/>
            <person name="Wang T."/>
            <person name="Sohn W.M."/>
            <person name="Chang B.C.H."/>
            <person name="Kaur P."/>
            <person name="Weisz D."/>
            <person name="Dudchenko O."/>
            <person name="Aiden E.L."/>
            <person name="Korhonen P.K."/>
            <person name="Gasser R.B."/>
        </authorList>
    </citation>
    <scope>NUCLEOTIDE SEQUENCE [LARGE SCALE GENOMIC DNA]</scope>
    <source>
        <strain evidence="2">Cs-k2</strain>
    </source>
</reference>
<dbReference type="Proteomes" id="UP000286415">
    <property type="component" value="Unassembled WGS sequence"/>
</dbReference>
<dbReference type="EMBL" id="NIRI02000076">
    <property type="protein sequence ID" value="KAG5442378.1"/>
    <property type="molecule type" value="Genomic_DNA"/>
</dbReference>
<gene>
    <name evidence="2" type="ORF">CSKR_200249</name>
</gene>
<name>A0A8T1M095_CLOSI</name>